<gene>
    <name evidence="1" type="ORF">EOD39_6639</name>
</gene>
<evidence type="ECO:0000313" key="1">
    <source>
        <dbReference type="EMBL" id="RXM31828.1"/>
    </source>
</evidence>
<dbReference type="AlphaFoldDB" id="A0A444U9I7"/>
<sequence length="304" mass="32902">MSSVHLNEWQKRSFDITSGTCTPEQKADAYRAHILDIQYAWANSDLSEACTGSLFKKYTEKYSAIIDSDIAETGLSNYTDSVLHLARCPRNDSDKWELFLTAESILKLKCVQGMIEAGTKSRNALVAPADMNAVVGDEVCGNADDGHPKFAGSSSTNRPSNKMSAMPLGTCHTGITNISSLFNDRPPNAVVAATSVFGNLEMPVVSSAKPAIGPPLAVSHCGAGSSNLNATNQPTLFSYSNSTKRKAFYDIGNEDDIDSFQTHGQRLHGCFVPHDARGRAEESSLTSFKTAKEQMLVEQQKYSS</sequence>
<keyword evidence="2" id="KW-1185">Reference proteome</keyword>
<accession>A0A444U9I7</accession>
<protein>
    <submittedName>
        <fullName evidence="1">Fidgetin-like protein 1</fullName>
    </submittedName>
</protein>
<name>A0A444U9I7_ACIRT</name>
<dbReference type="Proteomes" id="UP000289886">
    <property type="component" value="Unassembled WGS sequence"/>
</dbReference>
<proteinExistence type="predicted"/>
<organism evidence="1 2">
    <name type="scientific">Acipenser ruthenus</name>
    <name type="common">Sterlet sturgeon</name>
    <dbReference type="NCBI Taxonomy" id="7906"/>
    <lineage>
        <taxon>Eukaryota</taxon>
        <taxon>Metazoa</taxon>
        <taxon>Chordata</taxon>
        <taxon>Craniata</taxon>
        <taxon>Vertebrata</taxon>
        <taxon>Euteleostomi</taxon>
        <taxon>Actinopterygii</taxon>
        <taxon>Chondrostei</taxon>
        <taxon>Acipenseriformes</taxon>
        <taxon>Acipenseridae</taxon>
        <taxon>Acipenser</taxon>
    </lineage>
</organism>
<evidence type="ECO:0000313" key="2">
    <source>
        <dbReference type="Proteomes" id="UP000289886"/>
    </source>
</evidence>
<reference evidence="1 2" key="1">
    <citation type="submission" date="2019-01" db="EMBL/GenBank/DDBJ databases">
        <title>Draft Genome and Complete Hox-Cluster Characterization of the Sterlet Sturgeon (Acipenser ruthenus).</title>
        <authorList>
            <person name="Wei Q."/>
        </authorList>
    </citation>
    <scope>NUCLEOTIDE SEQUENCE [LARGE SCALE GENOMIC DNA]</scope>
    <source>
        <strain evidence="1">WHYD16114868_AA</strain>
        <tissue evidence="1">Blood</tissue>
    </source>
</reference>
<dbReference type="EMBL" id="SCEB01215004">
    <property type="protein sequence ID" value="RXM31828.1"/>
    <property type="molecule type" value="Genomic_DNA"/>
</dbReference>
<comment type="caution">
    <text evidence="1">The sequence shown here is derived from an EMBL/GenBank/DDBJ whole genome shotgun (WGS) entry which is preliminary data.</text>
</comment>